<dbReference type="GO" id="GO:0005544">
    <property type="term" value="F:calcium-dependent phospholipid binding"/>
    <property type="evidence" value="ECO:0007669"/>
    <property type="project" value="InterPro"/>
</dbReference>
<dbReference type="EMBL" id="CAQQ02072278">
    <property type="status" value="NOT_ANNOTATED_CDS"/>
    <property type="molecule type" value="Genomic_DNA"/>
</dbReference>
<dbReference type="AlphaFoldDB" id="T1H5J8"/>
<organism evidence="2 3">
    <name type="scientific">Megaselia scalaris</name>
    <name type="common">Humpbacked fly</name>
    <name type="synonym">Phora scalaris</name>
    <dbReference type="NCBI Taxonomy" id="36166"/>
    <lineage>
        <taxon>Eukaryota</taxon>
        <taxon>Metazoa</taxon>
        <taxon>Ecdysozoa</taxon>
        <taxon>Arthropoda</taxon>
        <taxon>Hexapoda</taxon>
        <taxon>Insecta</taxon>
        <taxon>Pterygota</taxon>
        <taxon>Neoptera</taxon>
        <taxon>Endopterygota</taxon>
        <taxon>Diptera</taxon>
        <taxon>Brachycera</taxon>
        <taxon>Muscomorpha</taxon>
        <taxon>Platypezoidea</taxon>
        <taxon>Phoridae</taxon>
        <taxon>Megaseliini</taxon>
        <taxon>Megaselia</taxon>
    </lineage>
</organism>
<name>T1H5J8_MEGSC</name>
<feature type="compositionally biased region" description="Low complexity" evidence="1">
    <location>
        <begin position="153"/>
        <end position="168"/>
    </location>
</feature>
<feature type="compositionally biased region" description="Low complexity" evidence="1">
    <location>
        <begin position="46"/>
        <end position="55"/>
    </location>
</feature>
<dbReference type="Proteomes" id="UP000015102">
    <property type="component" value="Unassembled WGS sequence"/>
</dbReference>
<sequence>MPQPNSPPQHNNHQYGGVPFGAGAGWAMPPQNNYAQQPPYPGNSAPYPSQTHSQPQQPPYPGNSAPYPSQPHSLPHQAPYPGTGGAYPPYSGNGMNSSPYPSYPSGNAHYQQPPYPSMGQPQSSPPQHDNRPVSQPPYPGAFNYMQHQPPAPSSQQFHQQHQFQQQFSGHETHSQVHSLNKGTPTVMAAANFDPVKDAHDLKKAMKDLELTKTLSLTLFVADPMSKDRKFKDNIKLTLERISLKILNQKPVEISKTYWLDYCIQLWTFTAEKFAMPWLEWARMRMSLSRLCAHFPTTKFILLRMPMLEVMYGAHLESELKSETSGNFKRLLVSLCTGARDESGVVD</sequence>
<reference evidence="3" key="1">
    <citation type="submission" date="2013-02" db="EMBL/GenBank/DDBJ databases">
        <authorList>
            <person name="Hughes D."/>
        </authorList>
    </citation>
    <scope>NUCLEOTIDE SEQUENCE</scope>
    <source>
        <strain>Durham</strain>
        <strain evidence="3">NC isolate 2 -- Noor lab</strain>
    </source>
</reference>
<dbReference type="InterPro" id="IPR037104">
    <property type="entry name" value="Annexin_sf"/>
</dbReference>
<evidence type="ECO:0000313" key="2">
    <source>
        <dbReference type="EnsemblMetazoa" id="MESCA011577-PA"/>
    </source>
</evidence>
<dbReference type="Gene3D" id="1.10.220.10">
    <property type="entry name" value="Annexin"/>
    <property type="match status" value="1"/>
</dbReference>
<dbReference type="SUPFAM" id="SSF47874">
    <property type="entry name" value="Annexin"/>
    <property type="match status" value="1"/>
</dbReference>
<keyword evidence="3" id="KW-1185">Reference proteome</keyword>
<proteinExistence type="predicted"/>
<feature type="compositionally biased region" description="Low complexity" evidence="1">
    <location>
        <begin position="117"/>
        <end position="127"/>
    </location>
</feature>
<dbReference type="STRING" id="36166.T1H5J8"/>
<evidence type="ECO:0000256" key="1">
    <source>
        <dbReference type="SAM" id="MobiDB-lite"/>
    </source>
</evidence>
<dbReference type="GO" id="GO:0005509">
    <property type="term" value="F:calcium ion binding"/>
    <property type="evidence" value="ECO:0007669"/>
    <property type="project" value="InterPro"/>
</dbReference>
<feature type="region of interest" description="Disordered" evidence="1">
    <location>
        <begin position="1"/>
        <end position="177"/>
    </location>
</feature>
<reference evidence="2" key="2">
    <citation type="submission" date="2015-06" db="UniProtKB">
        <authorList>
            <consortium name="EnsemblMetazoa"/>
        </authorList>
    </citation>
    <scope>IDENTIFICATION</scope>
</reference>
<protein>
    <submittedName>
        <fullName evidence="2">Uncharacterized protein</fullName>
    </submittedName>
</protein>
<dbReference type="EnsemblMetazoa" id="MESCA011577-RA">
    <property type="protein sequence ID" value="MESCA011577-PA"/>
    <property type="gene ID" value="MESCA011577"/>
</dbReference>
<evidence type="ECO:0000313" key="3">
    <source>
        <dbReference type="Proteomes" id="UP000015102"/>
    </source>
</evidence>
<feature type="compositionally biased region" description="Low complexity" evidence="1">
    <location>
        <begin position="86"/>
        <end position="105"/>
    </location>
</feature>
<accession>T1H5J8</accession>
<dbReference type="HOGENOM" id="CLU_803105_0_0_1"/>